<feature type="region of interest" description="Disordered" evidence="1">
    <location>
        <begin position="118"/>
        <end position="137"/>
    </location>
</feature>
<organism evidence="2 3">
    <name type="scientific">Thelohanellus kitauei</name>
    <name type="common">Myxosporean</name>
    <dbReference type="NCBI Taxonomy" id="669202"/>
    <lineage>
        <taxon>Eukaryota</taxon>
        <taxon>Metazoa</taxon>
        <taxon>Cnidaria</taxon>
        <taxon>Myxozoa</taxon>
        <taxon>Myxosporea</taxon>
        <taxon>Bivalvulida</taxon>
        <taxon>Platysporina</taxon>
        <taxon>Myxobolidae</taxon>
        <taxon>Thelohanellus</taxon>
    </lineage>
</organism>
<evidence type="ECO:0000313" key="2">
    <source>
        <dbReference type="EMBL" id="KII68131.1"/>
    </source>
</evidence>
<keyword evidence="3" id="KW-1185">Reference proteome</keyword>
<reference evidence="2 3" key="1">
    <citation type="journal article" date="2014" name="Genome Biol. Evol.">
        <title>The genome of the myxosporean Thelohanellus kitauei shows adaptations to nutrient acquisition within its fish host.</title>
        <authorList>
            <person name="Yang Y."/>
            <person name="Xiong J."/>
            <person name="Zhou Z."/>
            <person name="Huo F."/>
            <person name="Miao W."/>
            <person name="Ran C."/>
            <person name="Liu Y."/>
            <person name="Zhang J."/>
            <person name="Feng J."/>
            <person name="Wang M."/>
            <person name="Wang M."/>
            <person name="Wang L."/>
            <person name="Yao B."/>
        </authorList>
    </citation>
    <scope>NUCLEOTIDE SEQUENCE [LARGE SCALE GENOMIC DNA]</scope>
    <source>
        <strain evidence="2">Wuqing</strain>
    </source>
</reference>
<gene>
    <name evidence="2" type="ORF">RF11_03012</name>
</gene>
<proteinExistence type="predicted"/>
<protein>
    <submittedName>
        <fullName evidence="2">Uncharacterized protein</fullName>
    </submittedName>
</protein>
<evidence type="ECO:0000313" key="3">
    <source>
        <dbReference type="Proteomes" id="UP000031668"/>
    </source>
</evidence>
<dbReference type="Proteomes" id="UP000031668">
    <property type="component" value="Unassembled WGS sequence"/>
</dbReference>
<accession>A0A0C2MLS8</accession>
<dbReference type="EMBL" id="JWZT01002953">
    <property type="protein sequence ID" value="KII68131.1"/>
    <property type="molecule type" value="Genomic_DNA"/>
</dbReference>
<sequence length="173" mass="19479">MSVVLRHLMAETDAIKATDSRALELERKIMILDSLNMEKEAWNHVTLKTITNWYRRDSYLKDPKYDIVEEWADEIYTAVDAATGLTGQKIEMYVDVDNDLLIPTDLSDAEICVDVGGRATDADESDSGRDTTMQTDANVPPTLPSVNFVDVLQSLKNTSSYLEVGYLEEYAVF</sequence>
<name>A0A0C2MLS8_THEKT</name>
<evidence type="ECO:0000256" key="1">
    <source>
        <dbReference type="SAM" id="MobiDB-lite"/>
    </source>
</evidence>
<comment type="caution">
    <text evidence="2">The sequence shown here is derived from an EMBL/GenBank/DDBJ whole genome shotgun (WGS) entry which is preliminary data.</text>
</comment>
<dbReference type="AlphaFoldDB" id="A0A0C2MLS8"/>